<gene>
    <name evidence="2" type="ORF">MGAL_10B071820</name>
</gene>
<comment type="caution">
    <text evidence="2">The sequence shown here is derived from an EMBL/GenBank/DDBJ whole genome shotgun (WGS) entry which is preliminary data.</text>
</comment>
<evidence type="ECO:0000256" key="1">
    <source>
        <dbReference type="SAM" id="MobiDB-lite"/>
    </source>
</evidence>
<dbReference type="Proteomes" id="UP000596742">
    <property type="component" value="Unassembled WGS sequence"/>
</dbReference>
<reference evidence="2" key="1">
    <citation type="submission" date="2018-11" db="EMBL/GenBank/DDBJ databases">
        <authorList>
            <person name="Alioto T."/>
            <person name="Alioto T."/>
        </authorList>
    </citation>
    <scope>NUCLEOTIDE SEQUENCE</scope>
</reference>
<proteinExistence type="predicted"/>
<evidence type="ECO:0000313" key="2">
    <source>
        <dbReference type="EMBL" id="VDI58833.1"/>
    </source>
</evidence>
<name>A0A8B6G575_MYTGA</name>
<feature type="region of interest" description="Disordered" evidence="1">
    <location>
        <begin position="1"/>
        <end position="39"/>
    </location>
</feature>
<dbReference type="EMBL" id="UYJE01007891">
    <property type="protein sequence ID" value="VDI58833.1"/>
    <property type="molecule type" value="Genomic_DNA"/>
</dbReference>
<keyword evidence="3" id="KW-1185">Reference proteome</keyword>
<protein>
    <submittedName>
        <fullName evidence="2">Uncharacterized protein</fullName>
    </submittedName>
</protein>
<organism evidence="2 3">
    <name type="scientific">Mytilus galloprovincialis</name>
    <name type="common">Mediterranean mussel</name>
    <dbReference type="NCBI Taxonomy" id="29158"/>
    <lineage>
        <taxon>Eukaryota</taxon>
        <taxon>Metazoa</taxon>
        <taxon>Spiralia</taxon>
        <taxon>Lophotrochozoa</taxon>
        <taxon>Mollusca</taxon>
        <taxon>Bivalvia</taxon>
        <taxon>Autobranchia</taxon>
        <taxon>Pteriomorphia</taxon>
        <taxon>Mytilida</taxon>
        <taxon>Mytiloidea</taxon>
        <taxon>Mytilidae</taxon>
        <taxon>Mytilinae</taxon>
        <taxon>Mytilus</taxon>
    </lineage>
</organism>
<dbReference type="AlphaFoldDB" id="A0A8B6G575"/>
<accession>A0A8B6G575</accession>
<sequence>MSFNYVDMGSGFGKKSERRAMDSEASGSGKKSDRRAMDSEDVEVIVAAMNMNEDISDSQYEYDEQFIPTVETDSQECTNIEGINIHTAEKI</sequence>
<evidence type="ECO:0000313" key="3">
    <source>
        <dbReference type="Proteomes" id="UP000596742"/>
    </source>
</evidence>